<gene>
    <name evidence="1" type="ORF">M378DRAFT_160966</name>
</gene>
<evidence type="ECO:0000313" key="2">
    <source>
        <dbReference type="Proteomes" id="UP000054549"/>
    </source>
</evidence>
<sequence length="137" mass="14894">MSTAATATFHNYFFDPLQLIIDGHESKELKHGEEYEGQAGSYSVKLNDLEIFSINYGGVSALTIQLFEGRPRPPLLEVRNKTASQLHLMSPGAEESVVIEANGASASQPRIAGKFSINHGSSEGVFFARQNVNILAI</sequence>
<evidence type="ECO:0000313" key="1">
    <source>
        <dbReference type="EMBL" id="KIL66491.1"/>
    </source>
</evidence>
<dbReference type="AlphaFoldDB" id="A0A0C2XAZ8"/>
<reference evidence="1 2" key="1">
    <citation type="submission" date="2014-04" db="EMBL/GenBank/DDBJ databases">
        <title>Evolutionary Origins and Diversification of the Mycorrhizal Mutualists.</title>
        <authorList>
            <consortium name="DOE Joint Genome Institute"/>
            <consortium name="Mycorrhizal Genomics Consortium"/>
            <person name="Kohler A."/>
            <person name="Kuo A."/>
            <person name="Nagy L.G."/>
            <person name="Floudas D."/>
            <person name="Copeland A."/>
            <person name="Barry K.W."/>
            <person name="Cichocki N."/>
            <person name="Veneault-Fourrey C."/>
            <person name="LaButti K."/>
            <person name="Lindquist E.A."/>
            <person name="Lipzen A."/>
            <person name="Lundell T."/>
            <person name="Morin E."/>
            <person name="Murat C."/>
            <person name="Riley R."/>
            <person name="Ohm R."/>
            <person name="Sun H."/>
            <person name="Tunlid A."/>
            <person name="Henrissat B."/>
            <person name="Grigoriev I.V."/>
            <person name="Hibbett D.S."/>
            <person name="Martin F."/>
        </authorList>
    </citation>
    <scope>NUCLEOTIDE SEQUENCE [LARGE SCALE GENOMIC DNA]</scope>
    <source>
        <strain evidence="1 2">Koide BX008</strain>
    </source>
</reference>
<dbReference type="InParanoid" id="A0A0C2XAZ8"/>
<name>A0A0C2XAZ8_AMAMK</name>
<accession>A0A0C2XAZ8</accession>
<protein>
    <submittedName>
        <fullName evidence="1">Uncharacterized protein</fullName>
    </submittedName>
</protein>
<dbReference type="OrthoDB" id="2933427at2759"/>
<proteinExistence type="predicted"/>
<keyword evidence="2" id="KW-1185">Reference proteome</keyword>
<dbReference type="HOGENOM" id="CLU_1864614_0_0_1"/>
<dbReference type="EMBL" id="KN818236">
    <property type="protein sequence ID" value="KIL66491.1"/>
    <property type="molecule type" value="Genomic_DNA"/>
</dbReference>
<organism evidence="1 2">
    <name type="scientific">Amanita muscaria (strain Koide BX008)</name>
    <dbReference type="NCBI Taxonomy" id="946122"/>
    <lineage>
        <taxon>Eukaryota</taxon>
        <taxon>Fungi</taxon>
        <taxon>Dikarya</taxon>
        <taxon>Basidiomycota</taxon>
        <taxon>Agaricomycotina</taxon>
        <taxon>Agaricomycetes</taxon>
        <taxon>Agaricomycetidae</taxon>
        <taxon>Agaricales</taxon>
        <taxon>Pluteineae</taxon>
        <taxon>Amanitaceae</taxon>
        <taxon>Amanita</taxon>
    </lineage>
</organism>
<dbReference type="Proteomes" id="UP000054549">
    <property type="component" value="Unassembled WGS sequence"/>
</dbReference>